<comment type="caution">
    <text evidence="1">The sequence shown here is derived from an EMBL/GenBank/DDBJ whole genome shotgun (WGS) entry which is preliminary data.</text>
</comment>
<sequence>MGGPSTPKLAVLADVFSFAAKLTGSDLLQVAPAAPDELLRSPFTARQVVEIAERLRENPADAQPGQHSRKVTLDLVGGRRISLEVWLRASILVTCAATTFVSWYVKSFSSEYMNTCSGGQVETDDLFAA</sequence>
<dbReference type="Proteomes" id="UP001485043">
    <property type="component" value="Unassembled WGS sequence"/>
</dbReference>
<reference evidence="1 2" key="1">
    <citation type="journal article" date="2024" name="Nat. Commun.">
        <title>Phylogenomics reveals the evolutionary origins of lichenization in chlorophyte algae.</title>
        <authorList>
            <person name="Puginier C."/>
            <person name="Libourel C."/>
            <person name="Otte J."/>
            <person name="Skaloud P."/>
            <person name="Haon M."/>
            <person name="Grisel S."/>
            <person name="Petersen M."/>
            <person name="Berrin J.G."/>
            <person name="Delaux P.M."/>
            <person name="Dal Grande F."/>
            <person name="Keller J."/>
        </authorList>
    </citation>
    <scope>NUCLEOTIDE SEQUENCE [LARGE SCALE GENOMIC DNA]</scope>
    <source>
        <strain evidence="1 2">SAG 2523</strain>
    </source>
</reference>
<evidence type="ECO:0000313" key="2">
    <source>
        <dbReference type="Proteomes" id="UP001485043"/>
    </source>
</evidence>
<dbReference type="EMBL" id="JALJOV010000655">
    <property type="protein sequence ID" value="KAK9862102.1"/>
    <property type="molecule type" value="Genomic_DNA"/>
</dbReference>
<evidence type="ECO:0000313" key="1">
    <source>
        <dbReference type="EMBL" id="KAK9862102.1"/>
    </source>
</evidence>
<accession>A0AAW1SZP6</accession>
<proteinExistence type="predicted"/>
<gene>
    <name evidence="1" type="ORF">WJX84_011818</name>
</gene>
<keyword evidence="2" id="KW-1185">Reference proteome</keyword>
<protein>
    <submittedName>
        <fullName evidence="1">Uncharacterized protein</fullName>
    </submittedName>
</protein>
<dbReference type="AlphaFoldDB" id="A0AAW1SZP6"/>
<organism evidence="1 2">
    <name type="scientific">Apatococcus fuscideae</name>
    <dbReference type="NCBI Taxonomy" id="2026836"/>
    <lineage>
        <taxon>Eukaryota</taxon>
        <taxon>Viridiplantae</taxon>
        <taxon>Chlorophyta</taxon>
        <taxon>core chlorophytes</taxon>
        <taxon>Trebouxiophyceae</taxon>
        <taxon>Chlorellales</taxon>
        <taxon>Chlorellaceae</taxon>
        <taxon>Apatococcus</taxon>
    </lineage>
</organism>
<name>A0AAW1SZP6_9CHLO</name>